<sequence>MRSREERKRKEEERMSGYYLTGDLCNLVRACYGHESIPMRSYKNASILERKLEELQAKLSIEIDCFNNIFRELELEIKDIECQTTS</sequence>
<dbReference type="AlphaFoldDB" id="A0ABD2ZCY1"/>
<protein>
    <submittedName>
        <fullName evidence="1">Uncharacterized protein</fullName>
    </submittedName>
</protein>
<gene>
    <name evidence="1" type="ORF">ACH5RR_023037</name>
</gene>
<proteinExistence type="predicted"/>
<accession>A0ABD2ZCY1</accession>
<comment type="caution">
    <text evidence="1">The sequence shown here is derived from an EMBL/GenBank/DDBJ whole genome shotgun (WGS) entry which is preliminary data.</text>
</comment>
<keyword evidence="2" id="KW-1185">Reference proteome</keyword>
<dbReference type="EMBL" id="JBJUIK010000010">
    <property type="protein sequence ID" value="KAL3516135.1"/>
    <property type="molecule type" value="Genomic_DNA"/>
</dbReference>
<dbReference type="Proteomes" id="UP001630127">
    <property type="component" value="Unassembled WGS sequence"/>
</dbReference>
<evidence type="ECO:0000313" key="2">
    <source>
        <dbReference type="Proteomes" id="UP001630127"/>
    </source>
</evidence>
<organism evidence="1 2">
    <name type="scientific">Cinchona calisaya</name>
    <dbReference type="NCBI Taxonomy" id="153742"/>
    <lineage>
        <taxon>Eukaryota</taxon>
        <taxon>Viridiplantae</taxon>
        <taxon>Streptophyta</taxon>
        <taxon>Embryophyta</taxon>
        <taxon>Tracheophyta</taxon>
        <taxon>Spermatophyta</taxon>
        <taxon>Magnoliopsida</taxon>
        <taxon>eudicotyledons</taxon>
        <taxon>Gunneridae</taxon>
        <taxon>Pentapetalae</taxon>
        <taxon>asterids</taxon>
        <taxon>lamiids</taxon>
        <taxon>Gentianales</taxon>
        <taxon>Rubiaceae</taxon>
        <taxon>Cinchonoideae</taxon>
        <taxon>Cinchoneae</taxon>
        <taxon>Cinchona</taxon>
    </lineage>
</organism>
<evidence type="ECO:0000313" key="1">
    <source>
        <dbReference type="EMBL" id="KAL3516135.1"/>
    </source>
</evidence>
<reference evidence="1 2" key="1">
    <citation type="submission" date="2024-11" db="EMBL/GenBank/DDBJ databases">
        <title>A near-complete genome assembly of Cinchona calisaya.</title>
        <authorList>
            <person name="Lian D.C."/>
            <person name="Zhao X.W."/>
            <person name="Wei L."/>
        </authorList>
    </citation>
    <scope>NUCLEOTIDE SEQUENCE [LARGE SCALE GENOMIC DNA]</scope>
    <source>
        <tissue evidence="1">Nenye</tissue>
    </source>
</reference>
<name>A0ABD2ZCY1_9GENT</name>